<proteinExistence type="predicted"/>
<accession>A0A3B1CN40</accession>
<gene>
    <name evidence="6" type="ORF">MNBD_NITROSPINAE01-900</name>
</gene>
<evidence type="ECO:0000256" key="1">
    <source>
        <dbReference type="ARBA" id="ARBA00012457"/>
    </source>
</evidence>
<sequence length="243" mass="26126">MSAKIAVAIMAAGKGTRMKTNLPKVLVKLKGRPLLSYVLDTAKSIVPEKIVVIVGHGREKIMNAFKDADVKFAVQEPQLGTAHAIIMAKEALGGFSGDVVILSGDVPLIKPETIKKLVEKRAETSSAITILTITLDDAGAYGRIIRDGDAIVDLVEAKDATDEQLAVKEINSGIYSFDSVFLFDALGRINNKNAQGEYYLTDLVKIAVADGRLVTGVECDDHKEALGINTMDEIAKMEELIGE</sequence>
<reference evidence="6" key="1">
    <citation type="submission" date="2018-06" db="EMBL/GenBank/DDBJ databases">
        <authorList>
            <person name="Zhirakovskaya E."/>
        </authorList>
    </citation>
    <scope>NUCLEOTIDE SEQUENCE</scope>
</reference>
<dbReference type="Gene3D" id="3.90.550.10">
    <property type="entry name" value="Spore Coat Polysaccharide Biosynthesis Protein SpsA, Chain A"/>
    <property type="match status" value="1"/>
</dbReference>
<dbReference type="InterPro" id="IPR050065">
    <property type="entry name" value="GlmU-like"/>
</dbReference>
<evidence type="ECO:0000256" key="2">
    <source>
        <dbReference type="ARBA" id="ARBA00022679"/>
    </source>
</evidence>
<keyword evidence="2 6" id="KW-0808">Transferase</keyword>
<evidence type="ECO:0000256" key="4">
    <source>
        <dbReference type="ARBA" id="ARBA00048493"/>
    </source>
</evidence>
<protein>
    <recommendedName>
        <fullName evidence="1">UDP-N-acetylglucosamine diphosphorylase</fullName>
        <ecNumber evidence="1">2.7.7.23</ecNumber>
    </recommendedName>
</protein>
<evidence type="ECO:0000259" key="5">
    <source>
        <dbReference type="Pfam" id="PF12804"/>
    </source>
</evidence>
<feature type="domain" description="MobA-like NTP transferase" evidence="5">
    <location>
        <begin position="8"/>
        <end position="131"/>
    </location>
</feature>
<comment type="catalytic activity">
    <reaction evidence="4">
        <text>N-acetyl-alpha-D-glucosamine 1-phosphate + UTP + H(+) = UDP-N-acetyl-alpha-D-glucosamine + diphosphate</text>
        <dbReference type="Rhea" id="RHEA:13509"/>
        <dbReference type="ChEBI" id="CHEBI:15378"/>
        <dbReference type="ChEBI" id="CHEBI:33019"/>
        <dbReference type="ChEBI" id="CHEBI:46398"/>
        <dbReference type="ChEBI" id="CHEBI:57705"/>
        <dbReference type="ChEBI" id="CHEBI:57776"/>
        <dbReference type="EC" id="2.7.7.23"/>
    </reaction>
</comment>
<dbReference type="GO" id="GO:0016746">
    <property type="term" value="F:acyltransferase activity"/>
    <property type="evidence" value="ECO:0007669"/>
    <property type="project" value="UniProtKB-KW"/>
</dbReference>
<dbReference type="AlphaFoldDB" id="A0A3B1CN40"/>
<evidence type="ECO:0000256" key="3">
    <source>
        <dbReference type="ARBA" id="ARBA00022695"/>
    </source>
</evidence>
<dbReference type="SUPFAM" id="SSF53448">
    <property type="entry name" value="Nucleotide-diphospho-sugar transferases"/>
    <property type="match status" value="1"/>
</dbReference>
<organism evidence="6">
    <name type="scientific">hydrothermal vent metagenome</name>
    <dbReference type="NCBI Taxonomy" id="652676"/>
    <lineage>
        <taxon>unclassified sequences</taxon>
        <taxon>metagenomes</taxon>
        <taxon>ecological metagenomes</taxon>
    </lineage>
</organism>
<dbReference type="GO" id="GO:0003977">
    <property type="term" value="F:UDP-N-acetylglucosamine diphosphorylase activity"/>
    <property type="evidence" value="ECO:0007669"/>
    <property type="project" value="UniProtKB-EC"/>
</dbReference>
<dbReference type="InterPro" id="IPR029044">
    <property type="entry name" value="Nucleotide-diphossugar_trans"/>
</dbReference>
<dbReference type="EC" id="2.7.7.23" evidence="1"/>
<dbReference type="InterPro" id="IPR025877">
    <property type="entry name" value="MobA-like_NTP_Trfase"/>
</dbReference>
<dbReference type="EMBL" id="UOGC01000065">
    <property type="protein sequence ID" value="VAX18137.1"/>
    <property type="molecule type" value="Genomic_DNA"/>
</dbReference>
<dbReference type="PANTHER" id="PTHR43584">
    <property type="entry name" value="NUCLEOTIDYL TRANSFERASE"/>
    <property type="match status" value="1"/>
</dbReference>
<keyword evidence="6" id="KW-0012">Acyltransferase</keyword>
<evidence type="ECO:0000313" key="6">
    <source>
        <dbReference type="EMBL" id="VAX18137.1"/>
    </source>
</evidence>
<name>A0A3B1CN40_9ZZZZ</name>
<dbReference type="Pfam" id="PF12804">
    <property type="entry name" value="NTP_transf_3"/>
    <property type="match status" value="1"/>
</dbReference>
<dbReference type="CDD" id="cd02540">
    <property type="entry name" value="GT2_GlmU_N_bac"/>
    <property type="match status" value="1"/>
</dbReference>
<dbReference type="PANTHER" id="PTHR43584:SF3">
    <property type="entry name" value="BIFUNCTIONAL PROTEIN GLMU"/>
    <property type="match status" value="1"/>
</dbReference>
<keyword evidence="3 6" id="KW-0548">Nucleotidyltransferase</keyword>